<protein>
    <recommendedName>
        <fullName evidence="7">TM2 domain-containing protein</fullName>
    </recommendedName>
</protein>
<evidence type="ECO:0000256" key="3">
    <source>
        <dbReference type="ARBA" id="ARBA00022692"/>
    </source>
</evidence>
<evidence type="ECO:0000256" key="6">
    <source>
        <dbReference type="SAM" id="Phobius"/>
    </source>
</evidence>
<reference evidence="8" key="1">
    <citation type="journal article" date="2022" name="bioRxiv">
        <title>Genomics of Preaxostyla Flagellates Illuminates Evolutionary Transitions and the Path Towards Mitochondrial Loss.</title>
        <authorList>
            <person name="Novak L.V.F."/>
            <person name="Treitli S.C."/>
            <person name="Pyrih J."/>
            <person name="Halakuc P."/>
            <person name="Pipaliya S.V."/>
            <person name="Vacek V."/>
            <person name="Brzon O."/>
            <person name="Soukal P."/>
            <person name="Eme L."/>
            <person name="Dacks J.B."/>
            <person name="Karnkowska A."/>
            <person name="Elias M."/>
            <person name="Hampl V."/>
        </authorList>
    </citation>
    <scope>NUCLEOTIDE SEQUENCE</scope>
    <source>
        <strain evidence="8">RCP-MX</strain>
    </source>
</reference>
<keyword evidence="9" id="KW-1185">Reference proteome</keyword>
<accession>A0ABQ8UGV4</accession>
<comment type="subcellular location">
    <subcellularLocation>
        <location evidence="1">Membrane</location>
        <topology evidence="1">Multi-pass membrane protein</topology>
    </subcellularLocation>
</comment>
<evidence type="ECO:0000313" key="9">
    <source>
        <dbReference type="Proteomes" id="UP001141327"/>
    </source>
</evidence>
<keyword evidence="5 6" id="KW-0472">Membrane</keyword>
<dbReference type="PANTHER" id="PTHR21016:SF25">
    <property type="entry name" value="TM2 DOMAIN-CONTAINING PROTEIN DDB_G0277895-RELATED"/>
    <property type="match status" value="1"/>
</dbReference>
<gene>
    <name evidence="8" type="ORF">PAPYR_8891</name>
</gene>
<evidence type="ECO:0000259" key="7">
    <source>
        <dbReference type="Pfam" id="PF05154"/>
    </source>
</evidence>
<dbReference type="PANTHER" id="PTHR21016">
    <property type="entry name" value="BETA-AMYLOID BINDING PROTEIN-RELATED"/>
    <property type="match status" value="1"/>
</dbReference>
<comment type="similarity">
    <text evidence="2">Belongs to the TM2 family.</text>
</comment>
<proteinExistence type="inferred from homology"/>
<feature type="transmembrane region" description="Helical" evidence="6">
    <location>
        <begin position="6"/>
        <end position="26"/>
    </location>
</feature>
<evidence type="ECO:0000256" key="4">
    <source>
        <dbReference type="ARBA" id="ARBA00022989"/>
    </source>
</evidence>
<evidence type="ECO:0000256" key="1">
    <source>
        <dbReference type="ARBA" id="ARBA00004141"/>
    </source>
</evidence>
<evidence type="ECO:0000256" key="5">
    <source>
        <dbReference type="ARBA" id="ARBA00023136"/>
    </source>
</evidence>
<name>A0ABQ8UGV4_9EUKA</name>
<organism evidence="8 9">
    <name type="scientific">Paratrimastix pyriformis</name>
    <dbReference type="NCBI Taxonomy" id="342808"/>
    <lineage>
        <taxon>Eukaryota</taxon>
        <taxon>Metamonada</taxon>
        <taxon>Preaxostyla</taxon>
        <taxon>Paratrimastigidae</taxon>
        <taxon>Paratrimastix</taxon>
    </lineage>
</organism>
<comment type="caution">
    <text evidence="8">The sequence shown here is derived from an EMBL/GenBank/DDBJ whole genome shotgun (WGS) entry which is preliminary data.</text>
</comment>
<keyword evidence="3 6" id="KW-0812">Transmembrane</keyword>
<sequence>MKDTGTAYALAALGLCGFCGLHRFYLERIPSGVVWLLTGGLCGIGQCVDCCQMQDLVDEANIREQNPPTMQAVPATGYVVYSQPQSPPMRYYPQA</sequence>
<keyword evidence="4 6" id="KW-1133">Transmembrane helix</keyword>
<dbReference type="Pfam" id="PF05154">
    <property type="entry name" value="TM2"/>
    <property type="match status" value="1"/>
</dbReference>
<dbReference type="Proteomes" id="UP001141327">
    <property type="component" value="Unassembled WGS sequence"/>
</dbReference>
<feature type="domain" description="TM2" evidence="7">
    <location>
        <begin position="2"/>
        <end position="49"/>
    </location>
</feature>
<dbReference type="InterPro" id="IPR007829">
    <property type="entry name" value="TM2"/>
</dbReference>
<evidence type="ECO:0000256" key="2">
    <source>
        <dbReference type="ARBA" id="ARBA00008284"/>
    </source>
</evidence>
<dbReference type="InterPro" id="IPR050932">
    <property type="entry name" value="TM2D1-3-like"/>
</dbReference>
<evidence type="ECO:0000313" key="8">
    <source>
        <dbReference type="EMBL" id="KAJ4456045.1"/>
    </source>
</evidence>
<dbReference type="EMBL" id="JAPMOS010000084">
    <property type="protein sequence ID" value="KAJ4456045.1"/>
    <property type="molecule type" value="Genomic_DNA"/>
</dbReference>